<evidence type="ECO:0000256" key="1">
    <source>
        <dbReference type="SAM" id="Phobius"/>
    </source>
</evidence>
<dbReference type="AlphaFoldDB" id="A0A543IG92"/>
<gene>
    <name evidence="2" type="ORF">FHX41_3306</name>
</gene>
<keyword evidence="3" id="KW-1185">Reference proteome</keyword>
<dbReference type="Proteomes" id="UP000316706">
    <property type="component" value="Unassembled WGS sequence"/>
</dbReference>
<reference evidence="2 3" key="1">
    <citation type="submission" date="2019-06" db="EMBL/GenBank/DDBJ databases">
        <title>Sequencing the genomes of 1000 actinobacteria strains.</title>
        <authorList>
            <person name="Klenk H.-P."/>
        </authorList>
    </citation>
    <scope>NUCLEOTIDE SEQUENCE [LARGE SCALE GENOMIC DNA]</scope>
    <source>
        <strain evidence="2 3">DSM 45043</strain>
    </source>
</reference>
<feature type="transmembrane region" description="Helical" evidence="1">
    <location>
        <begin position="6"/>
        <end position="29"/>
    </location>
</feature>
<comment type="caution">
    <text evidence="2">The sequence shown here is derived from an EMBL/GenBank/DDBJ whole genome shotgun (WGS) entry which is preliminary data.</text>
</comment>
<evidence type="ECO:0000313" key="2">
    <source>
        <dbReference type="EMBL" id="TQM69608.1"/>
    </source>
</evidence>
<organism evidence="2 3">
    <name type="scientific">Actinomadura hallensis</name>
    <dbReference type="NCBI Taxonomy" id="337895"/>
    <lineage>
        <taxon>Bacteria</taxon>
        <taxon>Bacillati</taxon>
        <taxon>Actinomycetota</taxon>
        <taxon>Actinomycetes</taxon>
        <taxon>Streptosporangiales</taxon>
        <taxon>Thermomonosporaceae</taxon>
        <taxon>Actinomadura</taxon>
    </lineage>
</organism>
<keyword evidence="1" id="KW-1133">Transmembrane helix</keyword>
<dbReference type="EMBL" id="VFPO01000001">
    <property type="protein sequence ID" value="TQM69608.1"/>
    <property type="molecule type" value="Genomic_DNA"/>
</dbReference>
<protein>
    <submittedName>
        <fullName evidence="2">Uncharacterized protein</fullName>
    </submittedName>
</protein>
<keyword evidence="1" id="KW-0812">Transmembrane</keyword>
<evidence type="ECO:0000313" key="3">
    <source>
        <dbReference type="Proteomes" id="UP000316706"/>
    </source>
</evidence>
<keyword evidence="1" id="KW-0472">Membrane</keyword>
<dbReference type="RefSeq" id="WP_185758844.1">
    <property type="nucleotide sequence ID" value="NZ_VFPO01000001.1"/>
</dbReference>
<name>A0A543IG92_9ACTN</name>
<proteinExistence type="predicted"/>
<sequence>MSGASPLMGMVMILVVMVGIAFLVGLFYLGDQGTGRRGDSDGRYRRRY</sequence>
<accession>A0A543IG92</accession>